<sequence>MQPTGPTMEKKILDFVGSNFFVLLLSIKLNVSINNIVIAIITKIKKSHITQIRTFRVDFEIVSISFPINIAITVFVWSLIFHCFQKKFLSIFSIAAYNHLYKKLKTSQTAPKLKNTKFSYSSFPFNKRKQILDGRFYLMEPYNCGLFRELNRAEKQKGWNTRPLLLYKEKEIICLS</sequence>
<proteinExistence type="predicted"/>
<gene>
    <name evidence="2" type="ORF">IEQ34_015783</name>
</gene>
<feature type="transmembrane region" description="Helical" evidence="1">
    <location>
        <begin position="20"/>
        <end position="41"/>
    </location>
</feature>
<dbReference type="Proteomes" id="UP000775213">
    <property type="component" value="Unassembled WGS sequence"/>
</dbReference>
<keyword evidence="3" id="KW-1185">Reference proteome</keyword>
<dbReference type="EMBL" id="JAGFBR010000014">
    <property type="protein sequence ID" value="KAH0455751.1"/>
    <property type="molecule type" value="Genomic_DNA"/>
</dbReference>
<protein>
    <submittedName>
        <fullName evidence="2">Uncharacterized protein</fullName>
    </submittedName>
</protein>
<keyword evidence="1" id="KW-0812">Transmembrane</keyword>
<evidence type="ECO:0000313" key="3">
    <source>
        <dbReference type="Proteomes" id="UP000775213"/>
    </source>
</evidence>
<organism evidence="2 3">
    <name type="scientific">Dendrobium chrysotoxum</name>
    <name type="common">Orchid</name>
    <dbReference type="NCBI Taxonomy" id="161865"/>
    <lineage>
        <taxon>Eukaryota</taxon>
        <taxon>Viridiplantae</taxon>
        <taxon>Streptophyta</taxon>
        <taxon>Embryophyta</taxon>
        <taxon>Tracheophyta</taxon>
        <taxon>Spermatophyta</taxon>
        <taxon>Magnoliopsida</taxon>
        <taxon>Liliopsida</taxon>
        <taxon>Asparagales</taxon>
        <taxon>Orchidaceae</taxon>
        <taxon>Epidendroideae</taxon>
        <taxon>Malaxideae</taxon>
        <taxon>Dendrobiinae</taxon>
        <taxon>Dendrobium</taxon>
    </lineage>
</organism>
<name>A0AAV7GI37_DENCH</name>
<dbReference type="AlphaFoldDB" id="A0AAV7GI37"/>
<evidence type="ECO:0000256" key="1">
    <source>
        <dbReference type="SAM" id="Phobius"/>
    </source>
</evidence>
<evidence type="ECO:0000313" key="2">
    <source>
        <dbReference type="EMBL" id="KAH0455751.1"/>
    </source>
</evidence>
<accession>A0AAV7GI37</accession>
<comment type="caution">
    <text evidence="2">The sequence shown here is derived from an EMBL/GenBank/DDBJ whole genome shotgun (WGS) entry which is preliminary data.</text>
</comment>
<reference evidence="2 3" key="1">
    <citation type="journal article" date="2021" name="Hortic Res">
        <title>Chromosome-scale assembly of the Dendrobium chrysotoxum genome enhances the understanding of orchid evolution.</title>
        <authorList>
            <person name="Zhang Y."/>
            <person name="Zhang G.Q."/>
            <person name="Zhang D."/>
            <person name="Liu X.D."/>
            <person name="Xu X.Y."/>
            <person name="Sun W.H."/>
            <person name="Yu X."/>
            <person name="Zhu X."/>
            <person name="Wang Z.W."/>
            <person name="Zhao X."/>
            <person name="Zhong W.Y."/>
            <person name="Chen H."/>
            <person name="Yin W.L."/>
            <person name="Huang T."/>
            <person name="Niu S.C."/>
            <person name="Liu Z.J."/>
        </authorList>
    </citation>
    <scope>NUCLEOTIDE SEQUENCE [LARGE SCALE GENOMIC DNA]</scope>
    <source>
        <strain evidence="2">Lindl</strain>
    </source>
</reference>
<keyword evidence="1" id="KW-0472">Membrane</keyword>
<keyword evidence="1" id="KW-1133">Transmembrane helix</keyword>
<feature type="transmembrane region" description="Helical" evidence="1">
    <location>
        <begin position="61"/>
        <end position="80"/>
    </location>
</feature>